<feature type="signal peptide" evidence="1">
    <location>
        <begin position="1"/>
        <end position="30"/>
    </location>
</feature>
<feature type="chain" id="PRO_5045296651" evidence="1">
    <location>
        <begin position="31"/>
        <end position="179"/>
    </location>
</feature>
<feature type="domain" description="Copper amine oxidase-like N-terminal" evidence="2">
    <location>
        <begin position="77"/>
        <end position="175"/>
    </location>
</feature>
<dbReference type="InterPro" id="IPR036582">
    <property type="entry name" value="Mao_N_sf"/>
</dbReference>
<dbReference type="EMBL" id="JBHILM010000032">
    <property type="protein sequence ID" value="MFB5683891.1"/>
    <property type="molecule type" value="Genomic_DNA"/>
</dbReference>
<keyword evidence="1" id="KW-0732">Signal</keyword>
<keyword evidence="4" id="KW-1185">Reference proteome</keyword>
<evidence type="ECO:0000259" key="2">
    <source>
        <dbReference type="Pfam" id="PF07833"/>
    </source>
</evidence>
<dbReference type="Proteomes" id="UP001580407">
    <property type="component" value="Unassembled WGS sequence"/>
</dbReference>
<dbReference type="RefSeq" id="WP_375527613.1">
    <property type="nucleotide sequence ID" value="NZ_JBHILM010000032.1"/>
</dbReference>
<comment type="caution">
    <text evidence="3">The sequence shown here is derived from an EMBL/GenBank/DDBJ whole genome shotgun (WGS) entry which is preliminary data.</text>
</comment>
<evidence type="ECO:0000313" key="3">
    <source>
        <dbReference type="EMBL" id="MFB5683891.1"/>
    </source>
</evidence>
<protein>
    <submittedName>
        <fullName evidence="3">Copper amine oxidase N-terminal domain-containing protein</fullName>
    </submittedName>
</protein>
<dbReference type="Pfam" id="PF07833">
    <property type="entry name" value="Cu_amine_oxidN1"/>
    <property type="match status" value="1"/>
</dbReference>
<reference evidence="3 4" key="1">
    <citation type="submission" date="2024-09" db="EMBL/GenBank/DDBJ databases">
        <authorList>
            <person name="Ruan L."/>
        </authorList>
    </citation>
    <scope>NUCLEOTIDE SEQUENCE [LARGE SCALE GENOMIC DNA]</scope>
    <source>
        <strain evidence="3 4">D33</strain>
    </source>
</reference>
<gene>
    <name evidence="3" type="ORF">ACE3NQ_23530</name>
</gene>
<accession>A0ABV5BHC3</accession>
<sequence length="179" mass="19666">MEQSFKIPMLFITSSCLLWLSASTAPTAYAGEASLVTEFPISENTGSVVTGTTKDIKGQTDFSVRIVKNGNEKENEPAYLVTGHGYRLLPLRAVAESVGFTVIWNQGTHSAKVRKGASWTTVQKDTDYYQYNDMEPISLGIAPVIIDGSLYVLEDFFSDVLKLSVEFEPEADALIISQK</sequence>
<name>A0ABV5BHC3_9BACL</name>
<proteinExistence type="predicted"/>
<dbReference type="Gene3D" id="3.30.457.10">
    <property type="entry name" value="Copper amine oxidase-like, N-terminal domain"/>
    <property type="match status" value="1"/>
</dbReference>
<organism evidence="3 4">
    <name type="scientific">Paenibacillus terreus</name>
    <dbReference type="NCBI Taxonomy" id="1387834"/>
    <lineage>
        <taxon>Bacteria</taxon>
        <taxon>Bacillati</taxon>
        <taxon>Bacillota</taxon>
        <taxon>Bacilli</taxon>
        <taxon>Bacillales</taxon>
        <taxon>Paenibacillaceae</taxon>
        <taxon>Paenibacillus</taxon>
    </lineage>
</organism>
<evidence type="ECO:0000256" key="1">
    <source>
        <dbReference type="SAM" id="SignalP"/>
    </source>
</evidence>
<evidence type="ECO:0000313" key="4">
    <source>
        <dbReference type="Proteomes" id="UP001580407"/>
    </source>
</evidence>
<dbReference type="InterPro" id="IPR012854">
    <property type="entry name" value="Cu_amine_oxidase-like_N"/>
</dbReference>
<dbReference type="SUPFAM" id="SSF55383">
    <property type="entry name" value="Copper amine oxidase, domain N"/>
    <property type="match status" value="1"/>
</dbReference>